<feature type="transmembrane region" description="Helical" evidence="1">
    <location>
        <begin position="152"/>
        <end position="171"/>
    </location>
</feature>
<keyword evidence="1" id="KW-1133">Transmembrane helix</keyword>
<gene>
    <name evidence="3" type="ORF">OOZ53_18770</name>
</gene>
<accession>A0ABT4VRS6</accession>
<feature type="transmembrane region" description="Helical" evidence="1">
    <location>
        <begin position="122"/>
        <end position="140"/>
    </location>
</feature>
<name>A0ABT4VRS6_9HYPH</name>
<feature type="transmembrane region" description="Helical" evidence="1">
    <location>
        <begin position="51"/>
        <end position="80"/>
    </location>
</feature>
<evidence type="ECO:0000256" key="1">
    <source>
        <dbReference type="SAM" id="Phobius"/>
    </source>
</evidence>
<feature type="domain" description="Acyltransferase 3" evidence="2">
    <location>
        <begin position="8"/>
        <end position="336"/>
    </location>
</feature>
<dbReference type="PANTHER" id="PTHR36927:SF1">
    <property type="entry name" value="MDO-LIKE PROTEIN"/>
    <property type="match status" value="1"/>
</dbReference>
<dbReference type="Pfam" id="PF01757">
    <property type="entry name" value="Acyl_transf_3"/>
    <property type="match status" value="1"/>
</dbReference>
<evidence type="ECO:0000313" key="3">
    <source>
        <dbReference type="EMBL" id="MDA4847412.1"/>
    </source>
</evidence>
<feature type="transmembrane region" description="Helical" evidence="1">
    <location>
        <begin position="191"/>
        <end position="210"/>
    </location>
</feature>
<dbReference type="InterPro" id="IPR050623">
    <property type="entry name" value="Glucan_succinyl_AcylTrfase"/>
</dbReference>
<evidence type="ECO:0000313" key="4">
    <source>
        <dbReference type="Proteomes" id="UP001148313"/>
    </source>
</evidence>
<dbReference type="PANTHER" id="PTHR36927">
    <property type="entry name" value="BLR4337 PROTEIN"/>
    <property type="match status" value="1"/>
</dbReference>
<dbReference type="EMBL" id="JAPJZH010000012">
    <property type="protein sequence ID" value="MDA4847412.1"/>
    <property type="molecule type" value="Genomic_DNA"/>
</dbReference>
<feature type="transmembrane region" description="Helical" evidence="1">
    <location>
        <begin position="92"/>
        <end position="110"/>
    </location>
</feature>
<sequence length="385" mass="43544">MRNTPRWHGLDLLRAVAMLLGLVIHACLPFTNPGVNDWVPAPPYDVPEAHWIIWLTTMWIHVWRMPVFMLLGGFFTELVLQKRGPGAFLRDRLLRVLSGMALFSMFFSLVMKLDWGVLDYLWFLWILFLFSLMAAVAHWLRLTGIFHCFRWFSAHPARLIWLVLPITLANYVGRSEGLISIIPYRVWDEPFTALATYVVFFWLGQCLFHHQGLLSRFKDRNLWIPLLITGLVLLGCASAIWVARPLGPDGTKLAMSFLTACLSLSWSFCAIGFALYALTVRSAFVDWMVLLSYPVYVLHFYPIVILTGLLVSLGASQGLAILGGIVLCFALCAAIYLLFLRWTPVDWVLSGYSKSRFTTAMRSVLAKLRSGRADAGGTPSKPAPR</sequence>
<keyword evidence="1" id="KW-0812">Transmembrane</keyword>
<feature type="transmembrane region" description="Helical" evidence="1">
    <location>
        <begin position="222"/>
        <end position="243"/>
    </location>
</feature>
<proteinExistence type="predicted"/>
<comment type="caution">
    <text evidence="3">The sequence shown here is derived from an EMBL/GenBank/DDBJ whole genome shotgun (WGS) entry which is preliminary data.</text>
</comment>
<protein>
    <submittedName>
        <fullName evidence="3">Acyltransferase family protein</fullName>
    </submittedName>
</protein>
<dbReference type="InterPro" id="IPR002656">
    <property type="entry name" value="Acyl_transf_3_dom"/>
</dbReference>
<organism evidence="3 4">
    <name type="scientific">Hoeflea poritis</name>
    <dbReference type="NCBI Taxonomy" id="2993659"/>
    <lineage>
        <taxon>Bacteria</taxon>
        <taxon>Pseudomonadati</taxon>
        <taxon>Pseudomonadota</taxon>
        <taxon>Alphaproteobacteria</taxon>
        <taxon>Hyphomicrobiales</taxon>
        <taxon>Rhizobiaceae</taxon>
        <taxon>Hoeflea</taxon>
    </lineage>
</organism>
<evidence type="ECO:0000259" key="2">
    <source>
        <dbReference type="Pfam" id="PF01757"/>
    </source>
</evidence>
<keyword evidence="1" id="KW-0472">Membrane</keyword>
<keyword evidence="3" id="KW-0012">Acyltransferase</keyword>
<reference evidence="3" key="1">
    <citation type="submission" date="2022-11" db="EMBL/GenBank/DDBJ databases">
        <title>Hoeflea poritis sp. nov., isolated from scleractinian coral Porites lutea.</title>
        <authorList>
            <person name="Zhang G."/>
            <person name="Wei Q."/>
            <person name="Cai L."/>
        </authorList>
    </citation>
    <scope>NUCLEOTIDE SEQUENCE</scope>
    <source>
        <strain evidence="3">E7-10</strain>
    </source>
</reference>
<keyword evidence="4" id="KW-1185">Reference proteome</keyword>
<feature type="transmembrane region" description="Helical" evidence="1">
    <location>
        <begin position="12"/>
        <end position="31"/>
    </location>
</feature>
<keyword evidence="3" id="KW-0808">Transferase</keyword>
<feature type="transmembrane region" description="Helical" evidence="1">
    <location>
        <begin position="255"/>
        <end position="278"/>
    </location>
</feature>
<dbReference type="GO" id="GO:0016746">
    <property type="term" value="F:acyltransferase activity"/>
    <property type="evidence" value="ECO:0007669"/>
    <property type="project" value="UniProtKB-KW"/>
</dbReference>
<feature type="transmembrane region" description="Helical" evidence="1">
    <location>
        <begin position="290"/>
        <end position="313"/>
    </location>
</feature>
<feature type="transmembrane region" description="Helical" evidence="1">
    <location>
        <begin position="319"/>
        <end position="340"/>
    </location>
</feature>
<dbReference type="Proteomes" id="UP001148313">
    <property type="component" value="Unassembled WGS sequence"/>
</dbReference>